<comment type="caution">
    <text evidence="3">The sequence shown here is derived from an EMBL/GenBank/DDBJ whole genome shotgun (WGS) entry which is preliminary data.</text>
</comment>
<dbReference type="AlphaFoldDB" id="A0A8J4PKM0"/>
<feature type="chain" id="PRO_5035310530" description="DUF7743 domain-containing protein" evidence="1">
    <location>
        <begin position="21"/>
        <end position="608"/>
    </location>
</feature>
<dbReference type="PANTHER" id="PTHR31378">
    <property type="entry name" value="EGF-LIKE DOMAIN-CONTAINING PROTEIN-RELATED-RELATED"/>
    <property type="match status" value="1"/>
</dbReference>
<evidence type="ECO:0000256" key="1">
    <source>
        <dbReference type="SAM" id="SignalP"/>
    </source>
</evidence>
<organism evidence="3 4">
    <name type="scientific">Polysphondylium violaceum</name>
    <dbReference type="NCBI Taxonomy" id="133409"/>
    <lineage>
        <taxon>Eukaryota</taxon>
        <taxon>Amoebozoa</taxon>
        <taxon>Evosea</taxon>
        <taxon>Eumycetozoa</taxon>
        <taxon>Dictyostelia</taxon>
        <taxon>Dictyosteliales</taxon>
        <taxon>Dictyosteliaceae</taxon>
        <taxon>Polysphondylium</taxon>
    </lineage>
</organism>
<name>A0A8J4PKM0_9MYCE</name>
<protein>
    <recommendedName>
        <fullName evidence="2">DUF7743 domain-containing protein</fullName>
    </recommendedName>
</protein>
<evidence type="ECO:0000313" key="4">
    <source>
        <dbReference type="Proteomes" id="UP000695562"/>
    </source>
</evidence>
<evidence type="ECO:0000259" key="2">
    <source>
        <dbReference type="Pfam" id="PF24893"/>
    </source>
</evidence>
<dbReference type="PANTHER" id="PTHR31378:SF29">
    <property type="entry name" value="EGF-LIKE DOMAIN-CONTAINING PROTEIN-RELATED"/>
    <property type="match status" value="1"/>
</dbReference>
<accession>A0A8J4PKM0</accession>
<dbReference type="InterPro" id="IPR056645">
    <property type="entry name" value="DUF7743"/>
</dbReference>
<dbReference type="Proteomes" id="UP000695562">
    <property type="component" value="Unassembled WGS sequence"/>
</dbReference>
<feature type="signal peptide" evidence="1">
    <location>
        <begin position="1"/>
        <end position="20"/>
    </location>
</feature>
<keyword evidence="4" id="KW-1185">Reference proteome</keyword>
<feature type="domain" description="DUF7743" evidence="2">
    <location>
        <begin position="416"/>
        <end position="500"/>
    </location>
</feature>
<keyword evidence="1" id="KW-0732">Signal</keyword>
<reference evidence="3" key="1">
    <citation type="submission" date="2020-01" db="EMBL/GenBank/DDBJ databases">
        <title>Development of genomics and gene disruption for Polysphondylium violaceum indicates a role for the polyketide synthase stlB in stalk morphogenesis.</title>
        <authorList>
            <person name="Narita B."/>
            <person name="Kawabe Y."/>
            <person name="Kin K."/>
            <person name="Saito T."/>
            <person name="Gibbs R."/>
            <person name="Kuspa A."/>
            <person name="Muzny D."/>
            <person name="Queller D."/>
            <person name="Richards S."/>
            <person name="Strassman J."/>
            <person name="Sucgang R."/>
            <person name="Worley K."/>
            <person name="Schaap P."/>
        </authorList>
    </citation>
    <scope>NUCLEOTIDE SEQUENCE</scope>
    <source>
        <strain evidence="3">QSvi11</strain>
    </source>
</reference>
<gene>
    <name evidence="3" type="ORF">CYY_010451</name>
</gene>
<dbReference type="Pfam" id="PF24893">
    <property type="entry name" value="DUF7743"/>
    <property type="match status" value="1"/>
</dbReference>
<evidence type="ECO:0000313" key="3">
    <source>
        <dbReference type="EMBL" id="KAF2068224.1"/>
    </source>
</evidence>
<proteinExistence type="predicted"/>
<sequence length="608" mass="68782">MNWYWIFFGFLTLIIVKSRCQEEQLPIVVGTPLIIQQYPRGYCTNYGYYLIDLNGRVDITSVGGKTLFKNSTHLLHYASEEVPLPSQNFQHNLVFYNSSGSFILTNVAQSNCQDLPSPLDLNIKYIPQTFDDIGINVYLYKPGFAKDFFTNEIRFSTKSGPFKTFNNGNGRGHFGITLNYDSLYNSSTTDQTFDFISPSGKETQVTAPSFLDQFYPAGNVDSVSFYPSCGINKKKEEPNIVLIETTGNPIYGSVLYFSSIVGNDTRPFYAVSKLDGKSQYISVHKNDKSFGESLDINVGVFNKENPITRQCTWEPRASSQASSTSTNSSYFVINEEKGVSMLNFVINGAVNLAPYEDLLWIPRNSTYLGEFIGYGTEQNYTYTRSLYVMFQGTQTNPQTIVSRFLFPTIELPTMFVDKDPPQLKNWEYEYLSSGWVLLRAHVTDSGSGLNQLIFGVNGALMTHRNLISGTIYDGVYEIRSQTFIISAGSPIIVLTDRVESQVPSLPIDDIELADITTFRFEPNNINVTTFGSLCTLYLDYNGARPEYPPAINIRLTKTNDILTIENFDEVPLMQWDSTLGLYKYQFFVPPRLFTGNIDYVIFMGQYFV</sequence>
<dbReference type="EMBL" id="AJWJ01001122">
    <property type="protein sequence ID" value="KAF2068224.1"/>
    <property type="molecule type" value="Genomic_DNA"/>
</dbReference>
<feature type="non-terminal residue" evidence="3">
    <location>
        <position position="1"/>
    </location>
</feature>